<dbReference type="PANTHER" id="PTHR33446:SF2">
    <property type="entry name" value="PROTEIN TONB"/>
    <property type="match status" value="1"/>
</dbReference>
<keyword evidence="1" id="KW-1133">Transmembrane helix</keyword>
<evidence type="ECO:0000256" key="1">
    <source>
        <dbReference type="SAM" id="Phobius"/>
    </source>
</evidence>
<dbReference type="GO" id="GO:0055085">
    <property type="term" value="P:transmembrane transport"/>
    <property type="evidence" value="ECO:0007669"/>
    <property type="project" value="InterPro"/>
</dbReference>
<dbReference type="GO" id="GO:0098797">
    <property type="term" value="C:plasma membrane protein complex"/>
    <property type="evidence" value="ECO:0007669"/>
    <property type="project" value="TreeGrafter"/>
</dbReference>
<keyword evidence="4" id="KW-1185">Reference proteome</keyword>
<dbReference type="RefSeq" id="WP_089333250.1">
    <property type="nucleotide sequence ID" value="NZ_FZNS01000006.1"/>
</dbReference>
<evidence type="ECO:0000313" key="4">
    <source>
        <dbReference type="Proteomes" id="UP000198310"/>
    </source>
</evidence>
<dbReference type="InterPro" id="IPR037682">
    <property type="entry name" value="TonB_C"/>
</dbReference>
<proteinExistence type="predicted"/>
<dbReference type="AlphaFoldDB" id="A0A238YXU5"/>
<dbReference type="PANTHER" id="PTHR33446">
    <property type="entry name" value="PROTEIN TONB-RELATED"/>
    <property type="match status" value="1"/>
</dbReference>
<feature type="transmembrane region" description="Helical" evidence="1">
    <location>
        <begin position="49"/>
        <end position="69"/>
    </location>
</feature>
<reference evidence="4" key="1">
    <citation type="submission" date="2017-06" db="EMBL/GenBank/DDBJ databases">
        <authorList>
            <person name="Varghese N."/>
            <person name="Submissions S."/>
        </authorList>
    </citation>
    <scope>NUCLEOTIDE SEQUENCE [LARGE SCALE GENOMIC DNA]</scope>
    <source>
        <strain evidence="4">DSM 28041</strain>
    </source>
</reference>
<keyword evidence="1" id="KW-0812">Transmembrane</keyword>
<sequence length="461" mass="51132">MASFLPLLPTSLLSLLSWLKYSTLLLGMAWLFYHLVLRHERCFHYNRRFLLLAPWFAVVAPPLLSALSLPLTRILERWHLASLNTELLSGGLLPTVQVAVGGSSGGALQTSLWVWLPSIYALVALGLLLRLGGQLLQLWLTTRHWPRQEHATHTLVYTGGRRPVSSFGRWVFWNEATPLNSSEAQAMLAHEVAHVQQGHSHDRLLLEVAQALLWACPFVYLFSRDLAITHEFLADQAAIRQQVAPTTAETYTTLLARVALRQFQPDLPLTHLFTQSFTLTRIRMLTSHSPVRRWKQWVALPFSVFLLGLLACEKAAELPPPPPPTVVDMPPPPPPTVVDMPAPPPPPSVYFYVEQMPEYTGGITQLVHDLGEAVKYPPAAIAAKVEGKVFIKFIVGSDGSMQAFELQKGITVPQGQEAIASAMNEAALTALRTLPGKWTPGRQGGKPVPVYYTVPISFNLK</sequence>
<gene>
    <name evidence="3" type="ORF">SAMN06269173_106147</name>
</gene>
<dbReference type="EMBL" id="FZNS01000006">
    <property type="protein sequence ID" value="SNR75453.1"/>
    <property type="molecule type" value="Genomic_DNA"/>
</dbReference>
<feature type="domain" description="TonB C-terminal" evidence="2">
    <location>
        <begin position="361"/>
        <end position="461"/>
    </location>
</feature>
<dbReference type="SUPFAM" id="SSF74653">
    <property type="entry name" value="TolA/TonB C-terminal domain"/>
    <property type="match status" value="1"/>
</dbReference>
<dbReference type="InterPro" id="IPR051045">
    <property type="entry name" value="TonB-dependent_transducer"/>
</dbReference>
<accession>A0A238YXU5</accession>
<dbReference type="Gene3D" id="3.30.1150.10">
    <property type="match status" value="1"/>
</dbReference>
<dbReference type="Proteomes" id="UP000198310">
    <property type="component" value="Unassembled WGS sequence"/>
</dbReference>
<evidence type="ECO:0000313" key="3">
    <source>
        <dbReference type="EMBL" id="SNR75453.1"/>
    </source>
</evidence>
<dbReference type="Pfam" id="PF03544">
    <property type="entry name" value="TonB_C"/>
    <property type="match status" value="1"/>
</dbReference>
<dbReference type="GO" id="GO:0031992">
    <property type="term" value="F:energy transducer activity"/>
    <property type="evidence" value="ECO:0007669"/>
    <property type="project" value="TreeGrafter"/>
</dbReference>
<feature type="transmembrane region" description="Helical" evidence="1">
    <location>
        <begin position="112"/>
        <end position="133"/>
    </location>
</feature>
<name>A0A238YXU5_9BACT</name>
<dbReference type="Pfam" id="PF05569">
    <property type="entry name" value="Peptidase_M56"/>
    <property type="match status" value="1"/>
</dbReference>
<protein>
    <submittedName>
        <fullName evidence="3">TonB family C-terminal domain-containing protein</fullName>
    </submittedName>
</protein>
<organism evidence="3 4">
    <name type="scientific">Hymenobacter mucosus</name>
    <dbReference type="NCBI Taxonomy" id="1411120"/>
    <lineage>
        <taxon>Bacteria</taxon>
        <taxon>Pseudomonadati</taxon>
        <taxon>Bacteroidota</taxon>
        <taxon>Cytophagia</taxon>
        <taxon>Cytophagales</taxon>
        <taxon>Hymenobacteraceae</taxon>
        <taxon>Hymenobacter</taxon>
    </lineage>
</organism>
<dbReference type="PROSITE" id="PS52015">
    <property type="entry name" value="TONB_CTD"/>
    <property type="match status" value="1"/>
</dbReference>
<dbReference type="InterPro" id="IPR008756">
    <property type="entry name" value="Peptidase_M56"/>
</dbReference>
<keyword evidence="1" id="KW-0472">Membrane</keyword>
<feature type="transmembrane region" description="Helical" evidence="1">
    <location>
        <begin position="18"/>
        <end position="37"/>
    </location>
</feature>
<evidence type="ECO:0000259" key="2">
    <source>
        <dbReference type="PROSITE" id="PS52015"/>
    </source>
</evidence>